<feature type="transmembrane region" description="Helical" evidence="9">
    <location>
        <begin position="255"/>
        <end position="279"/>
    </location>
</feature>
<name>A0A8J5MSZ9_HOMAM</name>
<keyword evidence="4 9" id="KW-0812">Transmembrane</keyword>
<evidence type="ECO:0000256" key="5">
    <source>
        <dbReference type="ARBA" id="ARBA00022989"/>
    </source>
</evidence>
<feature type="transmembrane region" description="Helical" evidence="9">
    <location>
        <begin position="58"/>
        <end position="78"/>
    </location>
</feature>
<comment type="caution">
    <text evidence="11">The sequence shown here is derived from an EMBL/GenBank/DDBJ whole genome shotgun (WGS) entry which is preliminary data.</text>
</comment>
<keyword evidence="3" id="KW-1003">Cell membrane</keyword>
<proteinExistence type="inferred from homology"/>
<evidence type="ECO:0000256" key="2">
    <source>
        <dbReference type="ARBA" id="ARBA00008685"/>
    </source>
</evidence>
<evidence type="ECO:0000259" key="10">
    <source>
        <dbReference type="Pfam" id="PF00060"/>
    </source>
</evidence>
<reference evidence="11" key="1">
    <citation type="journal article" date="2021" name="Sci. Adv.">
        <title>The American lobster genome reveals insights on longevity, neural, and immune adaptations.</title>
        <authorList>
            <person name="Polinski J.M."/>
            <person name="Zimin A.V."/>
            <person name="Clark K.F."/>
            <person name="Kohn A.B."/>
            <person name="Sadowski N."/>
            <person name="Timp W."/>
            <person name="Ptitsyn A."/>
            <person name="Khanna P."/>
            <person name="Romanova D.Y."/>
            <person name="Williams P."/>
            <person name="Greenwood S.J."/>
            <person name="Moroz L.L."/>
            <person name="Walt D.R."/>
            <person name="Bodnar A.G."/>
        </authorList>
    </citation>
    <scope>NUCLEOTIDE SEQUENCE</scope>
    <source>
        <strain evidence="11">GMGI-L3</strain>
    </source>
</reference>
<evidence type="ECO:0000256" key="1">
    <source>
        <dbReference type="ARBA" id="ARBA00004651"/>
    </source>
</evidence>
<dbReference type="InterPro" id="IPR052192">
    <property type="entry name" value="Insect_Ionotropic_Sensory_Rcpt"/>
</dbReference>
<dbReference type="Gene3D" id="1.10.287.70">
    <property type="match status" value="1"/>
</dbReference>
<keyword evidence="8" id="KW-0325">Glycoprotein</keyword>
<comment type="similarity">
    <text evidence="2">Belongs to the glutamate-gated ion channel (TC 1.A.10.1) family.</text>
</comment>
<evidence type="ECO:0000256" key="3">
    <source>
        <dbReference type="ARBA" id="ARBA00022475"/>
    </source>
</evidence>
<feature type="domain" description="Ionotropic glutamate receptor C-terminal" evidence="10">
    <location>
        <begin position="1"/>
        <end position="262"/>
    </location>
</feature>
<dbReference type="PANTHER" id="PTHR42643">
    <property type="entry name" value="IONOTROPIC RECEPTOR 20A-RELATED"/>
    <property type="match status" value="1"/>
</dbReference>
<dbReference type="GO" id="GO:0050906">
    <property type="term" value="P:detection of stimulus involved in sensory perception"/>
    <property type="evidence" value="ECO:0007669"/>
    <property type="project" value="UniProtKB-ARBA"/>
</dbReference>
<gene>
    <name evidence="11" type="primary">kbp-L5</name>
    <name evidence="11" type="ORF">Hamer_G007818</name>
</gene>
<dbReference type="Proteomes" id="UP000747542">
    <property type="component" value="Unassembled WGS sequence"/>
</dbReference>
<evidence type="ECO:0000256" key="6">
    <source>
        <dbReference type="ARBA" id="ARBA00023136"/>
    </source>
</evidence>
<evidence type="ECO:0000256" key="8">
    <source>
        <dbReference type="ARBA" id="ARBA00023180"/>
    </source>
</evidence>
<keyword evidence="5 9" id="KW-1133">Transmembrane helix</keyword>
<keyword evidence="7 11" id="KW-0675">Receptor</keyword>
<evidence type="ECO:0000256" key="9">
    <source>
        <dbReference type="SAM" id="Phobius"/>
    </source>
</evidence>
<evidence type="ECO:0000313" key="11">
    <source>
        <dbReference type="EMBL" id="KAG7162304.1"/>
    </source>
</evidence>
<evidence type="ECO:0000256" key="7">
    <source>
        <dbReference type="ARBA" id="ARBA00023170"/>
    </source>
</evidence>
<protein>
    <submittedName>
        <fullName evidence="11">Glutamate receptor U1-like 5</fullName>
    </submittedName>
</protein>
<dbReference type="GO" id="GO:0005886">
    <property type="term" value="C:plasma membrane"/>
    <property type="evidence" value="ECO:0007669"/>
    <property type="project" value="UniProtKB-SubCell"/>
</dbReference>
<keyword evidence="6 9" id="KW-0472">Membrane</keyword>
<feature type="non-terminal residue" evidence="11">
    <location>
        <position position="1"/>
    </location>
</feature>
<dbReference type="GO" id="GO:0015276">
    <property type="term" value="F:ligand-gated monoatomic ion channel activity"/>
    <property type="evidence" value="ECO:0007669"/>
    <property type="project" value="InterPro"/>
</dbReference>
<dbReference type="AlphaFoldDB" id="A0A8J5MSZ9"/>
<keyword evidence="12" id="KW-1185">Reference proteome</keyword>
<dbReference type="PANTHER" id="PTHR42643:SF24">
    <property type="entry name" value="IONOTROPIC RECEPTOR 60A"/>
    <property type="match status" value="1"/>
</dbReference>
<dbReference type="Pfam" id="PF00060">
    <property type="entry name" value="Lig_chan"/>
    <property type="match status" value="1"/>
</dbReference>
<comment type="subcellular location">
    <subcellularLocation>
        <location evidence="1">Cell membrane</location>
        <topology evidence="1">Multi-pass membrane protein</topology>
    </subcellularLocation>
</comment>
<dbReference type="InterPro" id="IPR001320">
    <property type="entry name" value="Iontro_rcpt_C"/>
</dbReference>
<sequence length="294" mass="33599">EVWITIIVCTPVLGLILWLLQKAWSWALAERDVSLVPPLFHTWGILLSEPSPTLPTKASGRVLMGWWLLTCVIITAAYRSSLVAHLSVQSKYPPINTFQDLLNRDGWSWGIYELVGTNFLYFNGSSDPDIQGIYQHMKNLENSDAEEWLERVLYGGFSLLDLKTWTQIQVAKRYTDKHGNTPFHIGTTEYPVFGGNISKMKQRLVEAGLLSLWLDELIKKEIKQNNTEEGKERPLYTEQESGQVVLTLDHLQGAFYLSLLGCCLAFGTFLIEIFIHYYYKKEQSFDTTDGHAIM</sequence>
<evidence type="ECO:0000256" key="4">
    <source>
        <dbReference type="ARBA" id="ARBA00022692"/>
    </source>
</evidence>
<evidence type="ECO:0000313" key="12">
    <source>
        <dbReference type="Proteomes" id="UP000747542"/>
    </source>
</evidence>
<organism evidence="11 12">
    <name type="scientific">Homarus americanus</name>
    <name type="common">American lobster</name>
    <dbReference type="NCBI Taxonomy" id="6706"/>
    <lineage>
        <taxon>Eukaryota</taxon>
        <taxon>Metazoa</taxon>
        <taxon>Ecdysozoa</taxon>
        <taxon>Arthropoda</taxon>
        <taxon>Crustacea</taxon>
        <taxon>Multicrustacea</taxon>
        <taxon>Malacostraca</taxon>
        <taxon>Eumalacostraca</taxon>
        <taxon>Eucarida</taxon>
        <taxon>Decapoda</taxon>
        <taxon>Pleocyemata</taxon>
        <taxon>Astacidea</taxon>
        <taxon>Nephropoidea</taxon>
        <taxon>Nephropidae</taxon>
        <taxon>Homarus</taxon>
    </lineage>
</organism>
<dbReference type="EMBL" id="JAHLQT010027705">
    <property type="protein sequence ID" value="KAG7162304.1"/>
    <property type="molecule type" value="Genomic_DNA"/>
</dbReference>
<accession>A0A8J5MSZ9</accession>